<keyword evidence="2" id="KW-0489">Methyltransferase</keyword>
<evidence type="ECO:0000256" key="1">
    <source>
        <dbReference type="SAM" id="MobiDB-lite"/>
    </source>
</evidence>
<keyword evidence="3" id="KW-1185">Reference proteome</keyword>
<feature type="compositionally biased region" description="Polar residues" evidence="1">
    <location>
        <begin position="151"/>
        <end position="164"/>
    </location>
</feature>
<protein>
    <submittedName>
        <fullName evidence="2">rRNA methyltransferase 3, mitochondrial</fullName>
    </submittedName>
</protein>
<feature type="compositionally biased region" description="Basic and acidic residues" evidence="1">
    <location>
        <begin position="169"/>
        <end position="193"/>
    </location>
</feature>
<accession>A0A444V241</accession>
<feature type="compositionally biased region" description="Basic and acidic residues" evidence="1">
    <location>
        <begin position="94"/>
        <end position="115"/>
    </location>
</feature>
<dbReference type="AlphaFoldDB" id="A0A444V241"/>
<reference evidence="2 3" key="1">
    <citation type="submission" date="2019-01" db="EMBL/GenBank/DDBJ databases">
        <title>Draft Genome and Complete Hox-Cluster Characterization of the Sterlet Sturgeon (Acipenser ruthenus).</title>
        <authorList>
            <person name="Wei Q."/>
        </authorList>
    </citation>
    <scope>NUCLEOTIDE SEQUENCE [LARGE SCALE GENOMIC DNA]</scope>
    <source>
        <strain evidence="2">WHYD16114868_AA</strain>
        <tissue evidence="2">Blood</tissue>
    </source>
</reference>
<dbReference type="Proteomes" id="UP000289886">
    <property type="component" value="Unassembled WGS sequence"/>
</dbReference>
<dbReference type="GO" id="GO:0032259">
    <property type="term" value="P:methylation"/>
    <property type="evidence" value="ECO:0007669"/>
    <property type="project" value="UniProtKB-KW"/>
</dbReference>
<evidence type="ECO:0000313" key="2">
    <source>
        <dbReference type="EMBL" id="RXM94452.1"/>
    </source>
</evidence>
<dbReference type="EMBL" id="SCEB01003379">
    <property type="protein sequence ID" value="RXM94452.1"/>
    <property type="molecule type" value="Genomic_DNA"/>
</dbReference>
<comment type="caution">
    <text evidence="2">The sequence shown here is derived from an EMBL/GenBank/DDBJ whole genome shotgun (WGS) entry which is preliminary data.</text>
</comment>
<dbReference type="GO" id="GO:0008168">
    <property type="term" value="F:methyltransferase activity"/>
    <property type="evidence" value="ECO:0007669"/>
    <property type="project" value="UniProtKB-KW"/>
</dbReference>
<feature type="region of interest" description="Disordered" evidence="1">
    <location>
        <begin position="93"/>
        <end position="193"/>
    </location>
</feature>
<evidence type="ECO:0000313" key="3">
    <source>
        <dbReference type="Proteomes" id="UP000289886"/>
    </source>
</evidence>
<gene>
    <name evidence="2" type="ORF">EOD39_17978</name>
</gene>
<name>A0A444V241_ACIRT</name>
<organism evidence="2 3">
    <name type="scientific">Acipenser ruthenus</name>
    <name type="common">Sterlet sturgeon</name>
    <dbReference type="NCBI Taxonomy" id="7906"/>
    <lineage>
        <taxon>Eukaryota</taxon>
        <taxon>Metazoa</taxon>
        <taxon>Chordata</taxon>
        <taxon>Craniata</taxon>
        <taxon>Vertebrata</taxon>
        <taxon>Euteleostomi</taxon>
        <taxon>Actinopterygii</taxon>
        <taxon>Chondrostei</taxon>
        <taxon>Acipenseriformes</taxon>
        <taxon>Acipenseridae</taxon>
        <taxon>Acipenser</taxon>
    </lineage>
</organism>
<proteinExistence type="predicted"/>
<keyword evidence="2" id="KW-0808">Transferase</keyword>
<sequence>MVQDAVLDCILTLVHLSVLSEKSKVAVQPIRSLRKETLTANMAAFMRGVSRGQTAVETFTFLTIRANQTIDAKRYVRALRRTPVKVIYPESEAAETKTRKTTAKVKDQSKADQFDNKTLPKYWRPGGDDNSKTKPKPQPSETNEKRPRPTQPFNSEPLKNSVRANTPPKDTRDRDELEGLRYDKAYPGDKRLA</sequence>